<dbReference type="Pfam" id="PF04024">
    <property type="entry name" value="PspC"/>
    <property type="match status" value="1"/>
</dbReference>
<keyword evidence="1" id="KW-0812">Transmembrane</keyword>
<evidence type="ECO:0000313" key="3">
    <source>
        <dbReference type="EMBL" id="MBY5958147.1"/>
    </source>
</evidence>
<keyword evidence="1" id="KW-1133">Transmembrane helix</keyword>
<accession>A0A953HM24</accession>
<sequence length="65" mass="7683">MLEKQAFGVCSSIADSAGWTVDRVRVYFVYLSLLTFGSPVIVYLFFAFWIHWKQYIQGRRPLQYL</sequence>
<keyword evidence="1" id="KW-0472">Membrane</keyword>
<dbReference type="AlphaFoldDB" id="A0A953HM24"/>
<comment type="caution">
    <text evidence="3">The sequence shown here is derived from an EMBL/GenBank/DDBJ whole genome shotgun (WGS) entry which is preliminary data.</text>
</comment>
<protein>
    <submittedName>
        <fullName evidence="3">PspC domain-containing protein</fullName>
    </submittedName>
</protein>
<name>A0A953HM24_9BACT</name>
<gene>
    <name evidence="3" type="ORF">KUV50_08405</name>
</gene>
<feature type="transmembrane region" description="Helical" evidence="1">
    <location>
        <begin position="27"/>
        <end position="50"/>
    </location>
</feature>
<reference evidence="3" key="1">
    <citation type="submission" date="2021-06" db="EMBL/GenBank/DDBJ databases">
        <title>44 bacteria genomes isolated from Dapeng, Shenzhen.</title>
        <authorList>
            <person name="Zheng W."/>
            <person name="Yu S."/>
            <person name="Huang Y."/>
        </authorList>
    </citation>
    <scope>NUCLEOTIDE SEQUENCE</scope>
    <source>
        <strain evidence="3">DP5N28-2</strain>
    </source>
</reference>
<evidence type="ECO:0000313" key="4">
    <source>
        <dbReference type="Proteomes" id="UP000753961"/>
    </source>
</evidence>
<dbReference type="EMBL" id="JAHVHU010000007">
    <property type="protein sequence ID" value="MBY5958147.1"/>
    <property type="molecule type" value="Genomic_DNA"/>
</dbReference>
<dbReference type="Proteomes" id="UP000753961">
    <property type="component" value="Unassembled WGS sequence"/>
</dbReference>
<feature type="domain" description="Phage shock protein PspC N-terminal" evidence="2">
    <location>
        <begin position="7"/>
        <end position="49"/>
    </location>
</feature>
<keyword evidence="4" id="KW-1185">Reference proteome</keyword>
<evidence type="ECO:0000256" key="1">
    <source>
        <dbReference type="SAM" id="Phobius"/>
    </source>
</evidence>
<organism evidence="3 4">
    <name type="scientific">Membranihabitans marinus</name>
    <dbReference type="NCBI Taxonomy" id="1227546"/>
    <lineage>
        <taxon>Bacteria</taxon>
        <taxon>Pseudomonadati</taxon>
        <taxon>Bacteroidota</taxon>
        <taxon>Saprospiria</taxon>
        <taxon>Saprospirales</taxon>
        <taxon>Saprospiraceae</taxon>
        <taxon>Membranihabitans</taxon>
    </lineage>
</organism>
<proteinExistence type="predicted"/>
<dbReference type="InterPro" id="IPR007168">
    <property type="entry name" value="Phageshock_PspC_N"/>
</dbReference>
<evidence type="ECO:0000259" key="2">
    <source>
        <dbReference type="Pfam" id="PF04024"/>
    </source>
</evidence>